<evidence type="ECO:0000256" key="1">
    <source>
        <dbReference type="SAM" id="Phobius"/>
    </source>
</evidence>
<dbReference type="SUPFAM" id="SSF82866">
    <property type="entry name" value="Multidrug efflux transporter AcrB transmembrane domain"/>
    <property type="match status" value="2"/>
</dbReference>
<dbReference type="GO" id="GO:0005886">
    <property type="term" value="C:plasma membrane"/>
    <property type="evidence" value="ECO:0007669"/>
    <property type="project" value="TreeGrafter"/>
</dbReference>
<feature type="transmembrane region" description="Helical" evidence="1">
    <location>
        <begin position="527"/>
        <end position="546"/>
    </location>
</feature>
<dbReference type="PANTHER" id="PTHR32063">
    <property type="match status" value="1"/>
</dbReference>
<keyword evidence="1" id="KW-0472">Membrane</keyword>
<dbReference type="Gene3D" id="3.30.70.1320">
    <property type="entry name" value="Multidrug efflux transporter AcrB pore domain like"/>
    <property type="match status" value="1"/>
</dbReference>
<dbReference type="Gene3D" id="3.30.2090.10">
    <property type="entry name" value="Multidrug efflux transporter AcrB TolC docking domain, DN and DC subdomains"/>
    <property type="match status" value="2"/>
</dbReference>
<dbReference type="EMBL" id="CP042467">
    <property type="protein sequence ID" value="QED28579.1"/>
    <property type="molecule type" value="Genomic_DNA"/>
</dbReference>
<protein>
    <submittedName>
        <fullName evidence="2">Efflux RND transporter permease subunit</fullName>
    </submittedName>
</protein>
<dbReference type="PANTHER" id="PTHR32063:SF0">
    <property type="entry name" value="SWARMING MOTILITY PROTEIN SWRC"/>
    <property type="match status" value="1"/>
</dbReference>
<keyword evidence="1" id="KW-1133">Transmembrane helix</keyword>
<accession>A0A5B8XYQ5</accession>
<organism evidence="2 3">
    <name type="scientific">Microvenator marinus</name>
    <dbReference type="NCBI Taxonomy" id="2600177"/>
    <lineage>
        <taxon>Bacteria</taxon>
        <taxon>Deltaproteobacteria</taxon>
        <taxon>Bradymonadales</taxon>
        <taxon>Microvenatoraceae</taxon>
        <taxon>Microvenator</taxon>
    </lineage>
</organism>
<dbReference type="RefSeq" id="WP_146961135.1">
    <property type="nucleotide sequence ID" value="NZ_CP042467.1"/>
</dbReference>
<dbReference type="Gene3D" id="1.20.1640.10">
    <property type="entry name" value="Multidrug efflux transporter AcrB transmembrane domain"/>
    <property type="match status" value="2"/>
</dbReference>
<evidence type="ECO:0000313" key="2">
    <source>
        <dbReference type="EMBL" id="QED28579.1"/>
    </source>
</evidence>
<feature type="transmembrane region" description="Helical" evidence="1">
    <location>
        <begin position="966"/>
        <end position="985"/>
    </location>
</feature>
<dbReference type="SUPFAM" id="SSF82714">
    <property type="entry name" value="Multidrug efflux transporter AcrB TolC docking domain, DN and DC subdomains"/>
    <property type="match status" value="2"/>
</dbReference>
<evidence type="ECO:0000313" key="3">
    <source>
        <dbReference type="Proteomes" id="UP000321595"/>
    </source>
</evidence>
<feature type="transmembrane region" description="Helical" evidence="1">
    <location>
        <begin position="389"/>
        <end position="414"/>
    </location>
</feature>
<feature type="transmembrane region" description="Helical" evidence="1">
    <location>
        <begin position="434"/>
        <end position="462"/>
    </location>
</feature>
<dbReference type="Proteomes" id="UP000321595">
    <property type="component" value="Chromosome"/>
</dbReference>
<sequence length="1030" mass="112957">MNLSRFAVYRPVLTTMVFVGILILGAVSFTRLQIDLLPEIDFPSISVVTTYDGAGPEEIETTITRPIEQALSTVEGIDRIESFSAEGRSRVALRFIWGTDLDTAMMDVSAVVQRLRDVIPEEADAPIVYKFNLGSFPIMYLGLSGTLDEPTLRLIAERDLSPRLERVEGVAQAETRGGLRREIHVLLDSDRLRALNISPETVVQTLRQNNRNLPAGGVEEFDSNVLVRSVGEAENVRDFQDMVVAIRTEWDGRSYPIYLKDVADVIDTFEDPDNVVYINGQPGLRVNIAKQSGANTVVVADRVRAEVAEINKDYQGKLQLEVLTDTSDYIKNSISNVRDSVLIGAFLAIMVLLLFLKNIRSTLIVATGIPISIIGMFTLMYAFDITLNLISFGGVALGIGMLVDNAIVILENIFRKYEEGEEPMDAAVHGAQEVAGAIVASTITTLVVFVPVIFLTGFASIFFGQMAFVVSFALICSLAVALTLIPVLSSRFLKKGTKMGSDKGFLATLEKYYATFLNVCLNWRKTTMVVSVVMLAASAAVVPFIGSELLPEEDQSEVRVNFEFPVGTRIEVTERAIKKMEEVVIAEVPELMNLQTVVGTPGFYSTSGGESARIEATLVPPTERTRSSEDIANELRPKLEGLIPGGTVRVFAGGGLWILRVLRGGGERLEVQVRGHDLDEGDRLASQVQKVMMDTEGVSGARVSRQPGGRELRVIPDRTKIAGMGMNYSDVAGQLQTLLQGTRATVLRDDGDEFEVIVQLREDERRGLEAMMEVPIVVPNHGTTPLRNLVRFEEVEGPLVIERLNQNRVVMVNAQLTGDRDLGSIAEDIRAGVRELEHSDNFSVIVTGETEEQEKTFQSLLIGIILAILLVYMVMAGQFESFHQPLIIMLSVPFAGIGVFLTLFFTGTTLNIQSFMGCIVLTGIVVNNAIVLIDYINLMRRGGEGHKPMELLEAVRVSAQRRLRPILMTTTTTILALLPVAIGYAEGGDTQAPLARVVVGGLITSTAISLIIIPVLYTSVELLLEKFRQK</sequence>
<feature type="transmembrane region" description="Helical" evidence="1">
    <location>
        <begin position="363"/>
        <end position="383"/>
    </location>
</feature>
<dbReference type="Gene3D" id="3.30.70.1440">
    <property type="entry name" value="Multidrug efflux transporter AcrB pore domain"/>
    <property type="match status" value="1"/>
</dbReference>
<feature type="transmembrane region" description="Helical" evidence="1">
    <location>
        <begin position="12"/>
        <end position="32"/>
    </location>
</feature>
<feature type="transmembrane region" description="Helical" evidence="1">
    <location>
        <begin position="912"/>
        <end position="933"/>
    </location>
</feature>
<dbReference type="GO" id="GO:0042910">
    <property type="term" value="F:xenobiotic transmembrane transporter activity"/>
    <property type="evidence" value="ECO:0007669"/>
    <property type="project" value="TreeGrafter"/>
</dbReference>
<feature type="transmembrane region" description="Helical" evidence="1">
    <location>
        <begin position="468"/>
        <end position="489"/>
    </location>
</feature>
<dbReference type="KEGG" id="bbae:FRD01_15325"/>
<feature type="transmembrane region" description="Helical" evidence="1">
    <location>
        <begin position="997"/>
        <end position="1024"/>
    </location>
</feature>
<feature type="transmembrane region" description="Helical" evidence="1">
    <location>
        <begin position="857"/>
        <end position="874"/>
    </location>
</feature>
<name>A0A5B8XYQ5_9DELT</name>
<reference evidence="2 3" key="1">
    <citation type="submission" date="2019-08" db="EMBL/GenBank/DDBJ databases">
        <authorList>
            <person name="Liang Q."/>
        </authorList>
    </citation>
    <scope>NUCLEOTIDE SEQUENCE [LARGE SCALE GENOMIC DNA]</scope>
    <source>
        <strain evidence="2 3">V1718</strain>
    </source>
</reference>
<dbReference type="InterPro" id="IPR027463">
    <property type="entry name" value="AcrB_DN_DC_subdom"/>
</dbReference>
<gene>
    <name evidence="2" type="ORF">FRD01_15325</name>
</gene>
<keyword evidence="3" id="KW-1185">Reference proteome</keyword>
<dbReference type="SUPFAM" id="SSF82693">
    <property type="entry name" value="Multidrug efflux transporter AcrB pore domain, PN1, PN2, PC1 and PC2 subdomains"/>
    <property type="match status" value="3"/>
</dbReference>
<dbReference type="OrthoDB" id="9807612at2"/>
<dbReference type="AlphaFoldDB" id="A0A5B8XYQ5"/>
<dbReference type="Pfam" id="PF00873">
    <property type="entry name" value="ACR_tran"/>
    <property type="match status" value="1"/>
</dbReference>
<keyword evidence="1" id="KW-0812">Transmembrane</keyword>
<dbReference type="PRINTS" id="PR00702">
    <property type="entry name" value="ACRIFLAVINRP"/>
</dbReference>
<feature type="transmembrane region" description="Helical" evidence="1">
    <location>
        <begin position="340"/>
        <end position="356"/>
    </location>
</feature>
<proteinExistence type="predicted"/>
<dbReference type="Gene3D" id="3.30.70.1430">
    <property type="entry name" value="Multidrug efflux transporter AcrB pore domain"/>
    <property type="match status" value="2"/>
</dbReference>
<dbReference type="InterPro" id="IPR001036">
    <property type="entry name" value="Acrflvin-R"/>
</dbReference>
<feature type="transmembrane region" description="Helical" evidence="1">
    <location>
        <begin position="886"/>
        <end position="906"/>
    </location>
</feature>